<dbReference type="InParanoid" id="A0A2J6TT02"/>
<feature type="compositionally biased region" description="Basic residues" evidence="1">
    <location>
        <begin position="185"/>
        <end position="194"/>
    </location>
</feature>
<evidence type="ECO:0000313" key="2">
    <source>
        <dbReference type="EMBL" id="PMD66159.1"/>
    </source>
</evidence>
<proteinExistence type="predicted"/>
<evidence type="ECO:0000256" key="1">
    <source>
        <dbReference type="SAM" id="MobiDB-lite"/>
    </source>
</evidence>
<dbReference type="EMBL" id="KZ613745">
    <property type="protein sequence ID" value="PMD66159.1"/>
    <property type="molecule type" value="Genomic_DNA"/>
</dbReference>
<evidence type="ECO:0000313" key="3">
    <source>
        <dbReference type="Proteomes" id="UP000235371"/>
    </source>
</evidence>
<feature type="compositionally biased region" description="Polar residues" evidence="1">
    <location>
        <begin position="71"/>
        <end position="85"/>
    </location>
</feature>
<organism evidence="2 3">
    <name type="scientific">Hyaloscypha bicolor E</name>
    <dbReference type="NCBI Taxonomy" id="1095630"/>
    <lineage>
        <taxon>Eukaryota</taxon>
        <taxon>Fungi</taxon>
        <taxon>Dikarya</taxon>
        <taxon>Ascomycota</taxon>
        <taxon>Pezizomycotina</taxon>
        <taxon>Leotiomycetes</taxon>
        <taxon>Helotiales</taxon>
        <taxon>Hyaloscyphaceae</taxon>
        <taxon>Hyaloscypha</taxon>
        <taxon>Hyaloscypha bicolor</taxon>
    </lineage>
</organism>
<feature type="compositionally biased region" description="Polar residues" evidence="1">
    <location>
        <begin position="173"/>
        <end position="182"/>
    </location>
</feature>
<feature type="region of interest" description="Disordered" evidence="1">
    <location>
        <begin position="123"/>
        <end position="194"/>
    </location>
</feature>
<accession>A0A2J6TT02</accession>
<feature type="region of interest" description="Disordered" evidence="1">
    <location>
        <begin position="69"/>
        <end position="110"/>
    </location>
</feature>
<keyword evidence="3" id="KW-1185">Reference proteome</keyword>
<gene>
    <name evidence="2" type="ORF">K444DRAFT_164953</name>
</gene>
<protein>
    <submittedName>
        <fullName evidence="2">Uncharacterized protein</fullName>
    </submittedName>
</protein>
<sequence>MYRYLSVLLSKLKTVSLSNFTLPAQHPNYLVPLHRTRPPFCPALFPKSTTLHNPRTIRSTHDLRPYLPSPTHLQPSSSHLTSHNISPFVPKTKHLPESLDGAHLPNPQCLPRSHMQALLHHAIPPSAHHRSKPSKLSSNSNQRYEDEPPPSRARHSFKRRQNSRTDKRGKRTCPQNASTNAMETRRRKTWGNTT</sequence>
<feature type="compositionally biased region" description="Basic residues" evidence="1">
    <location>
        <begin position="152"/>
        <end position="171"/>
    </location>
</feature>
<dbReference type="Proteomes" id="UP000235371">
    <property type="component" value="Unassembled WGS sequence"/>
</dbReference>
<reference evidence="2 3" key="1">
    <citation type="submission" date="2016-04" db="EMBL/GenBank/DDBJ databases">
        <title>A degradative enzymes factory behind the ericoid mycorrhizal symbiosis.</title>
        <authorList>
            <consortium name="DOE Joint Genome Institute"/>
            <person name="Martino E."/>
            <person name="Morin E."/>
            <person name="Grelet G."/>
            <person name="Kuo A."/>
            <person name="Kohler A."/>
            <person name="Daghino S."/>
            <person name="Barry K."/>
            <person name="Choi C."/>
            <person name="Cichocki N."/>
            <person name="Clum A."/>
            <person name="Copeland A."/>
            <person name="Hainaut M."/>
            <person name="Haridas S."/>
            <person name="Labutti K."/>
            <person name="Lindquist E."/>
            <person name="Lipzen A."/>
            <person name="Khouja H.-R."/>
            <person name="Murat C."/>
            <person name="Ohm R."/>
            <person name="Olson A."/>
            <person name="Spatafora J."/>
            <person name="Veneault-Fourrey C."/>
            <person name="Henrissat B."/>
            <person name="Grigoriev I."/>
            <person name="Martin F."/>
            <person name="Perotto S."/>
        </authorList>
    </citation>
    <scope>NUCLEOTIDE SEQUENCE [LARGE SCALE GENOMIC DNA]</scope>
    <source>
        <strain evidence="2 3">E</strain>
    </source>
</reference>
<dbReference type="RefSeq" id="XP_024743063.1">
    <property type="nucleotide sequence ID" value="XM_024870686.1"/>
</dbReference>
<dbReference type="AlphaFoldDB" id="A0A2J6TT02"/>
<dbReference type="GeneID" id="36578768"/>
<name>A0A2J6TT02_9HELO</name>